<name>A0A1I6GNV1_9GAMM</name>
<dbReference type="OrthoDB" id="116031at2"/>
<dbReference type="EMBL" id="FOYV01000001">
    <property type="protein sequence ID" value="SFR43912.1"/>
    <property type="molecule type" value="Genomic_DNA"/>
</dbReference>
<dbReference type="RefSeq" id="WP_091987270.1">
    <property type="nucleotide sequence ID" value="NZ_FOYV01000001.1"/>
</dbReference>
<dbReference type="STRING" id="375760.SAMN04488073_1251"/>
<keyword evidence="2" id="KW-1185">Reference proteome</keyword>
<dbReference type="AlphaFoldDB" id="A0A1I6GNV1"/>
<sequence length="204" mass="22805">MTTTDTPRMTDSPLRTCPRSLVQRAAKRARYDRQSAYALIDRLKTAHVGFVEDGEPRIIPITVWRLDDDLYLHTLNGGRLSRQLASGALLCISFAVTNEWVLTKSAFHHSANYESLVLFGRAFPVADDASFDTAFRAIINQIEPGRWEQVRAPNEKERKATALFRVPIEEGAFKSRTGGPNDDPEDLALPVWHGTVPAARETSV</sequence>
<dbReference type="InterPro" id="IPR024747">
    <property type="entry name" value="Pyridox_Oxase-rel"/>
</dbReference>
<dbReference type="SUPFAM" id="SSF50475">
    <property type="entry name" value="FMN-binding split barrel"/>
    <property type="match status" value="1"/>
</dbReference>
<dbReference type="Gene3D" id="2.30.110.10">
    <property type="entry name" value="Electron Transport, Fmn-binding Protein, Chain A"/>
    <property type="match status" value="1"/>
</dbReference>
<dbReference type="InterPro" id="IPR012349">
    <property type="entry name" value="Split_barrel_FMN-bd"/>
</dbReference>
<gene>
    <name evidence="1" type="ORF">SAMN04488073_1251</name>
</gene>
<reference evidence="2" key="1">
    <citation type="submission" date="2016-10" db="EMBL/GenBank/DDBJ databases">
        <authorList>
            <person name="Varghese N."/>
            <person name="Submissions S."/>
        </authorList>
    </citation>
    <scope>NUCLEOTIDE SEQUENCE [LARGE SCALE GENOMIC DNA]</scope>
    <source>
        <strain evidence="2">CGMCC 1.6294</strain>
    </source>
</reference>
<dbReference type="PANTHER" id="PTHR34071">
    <property type="entry name" value="5-NITROIMIDAZOLE ANTIBIOTICS RESISTANCE PROTEIN, NIMA-FAMILY-RELATED PROTEIN-RELATED"/>
    <property type="match status" value="1"/>
</dbReference>
<protein>
    <submittedName>
        <fullName evidence="1">Pyridoxamine 5'-phosphate oxidase</fullName>
    </submittedName>
</protein>
<evidence type="ECO:0000313" key="2">
    <source>
        <dbReference type="Proteomes" id="UP000199290"/>
    </source>
</evidence>
<accession>A0A1I6GNV1</accession>
<dbReference type="Proteomes" id="UP000199290">
    <property type="component" value="Unassembled WGS sequence"/>
</dbReference>
<organism evidence="1 2">
    <name type="scientific">Marinobacter gudaonensis</name>
    <dbReference type="NCBI Taxonomy" id="375760"/>
    <lineage>
        <taxon>Bacteria</taxon>
        <taxon>Pseudomonadati</taxon>
        <taxon>Pseudomonadota</taxon>
        <taxon>Gammaproteobacteria</taxon>
        <taxon>Pseudomonadales</taxon>
        <taxon>Marinobacteraceae</taxon>
        <taxon>Marinobacter</taxon>
    </lineage>
</organism>
<dbReference type="Pfam" id="PF12900">
    <property type="entry name" value="Pyridox_ox_2"/>
    <property type="match status" value="1"/>
</dbReference>
<proteinExistence type="predicted"/>
<dbReference type="PANTHER" id="PTHR34071:SF2">
    <property type="entry name" value="FLAVIN-NUCLEOTIDE-BINDING PROTEIN"/>
    <property type="match status" value="1"/>
</dbReference>
<evidence type="ECO:0000313" key="1">
    <source>
        <dbReference type="EMBL" id="SFR43912.1"/>
    </source>
</evidence>